<dbReference type="EMBL" id="LNYG01000013">
    <property type="protein sequence ID" value="KTD07821.1"/>
    <property type="molecule type" value="Genomic_DNA"/>
</dbReference>
<dbReference type="SUPFAM" id="SSF55729">
    <property type="entry name" value="Acyl-CoA N-acyltransferases (Nat)"/>
    <property type="match status" value="1"/>
</dbReference>
<accession>A0A0W0UJK9</accession>
<evidence type="ECO:0000313" key="2">
    <source>
        <dbReference type="EMBL" id="KTD07821.1"/>
    </source>
</evidence>
<evidence type="ECO:0000259" key="1">
    <source>
        <dbReference type="PROSITE" id="PS51186"/>
    </source>
</evidence>
<feature type="domain" description="N-acetyltransferase" evidence="1">
    <location>
        <begin position="31"/>
        <end position="199"/>
    </location>
</feature>
<name>A0A0W0UJK9_9GAMM</name>
<keyword evidence="2" id="KW-0808">Transferase</keyword>
<gene>
    <name evidence="2" type="ORF">Ljam_2016</name>
</gene>
<dbReference type="Proteomes" id="UP000054715">
    <property type="component" value="Unassembled WGS sequence"/>
</dbReference>
<reference evidence="2 3" key="1">
    <citation type="submission" date="2015-11" db="EMBL/GenBank/DDBJ databases">
        <title>Genomic analysis of 38 Legionella species identifies large and diverse effector repertoires.</title>
        <authorList>
            <person name="Burstein D."/>
            <person name="Amaro F."/>
            <person name="Zusman T."/>
            <person name="Lifshitz Z."/>
            <person name="Cohen O."/>
            <person name="Gilbert J.A."/>
            <person name="Pupko T."/>
            <person name="Shuman H.A."/>
            <person name="Segal G."/>
        </authorList>
    </citation>
    <scope>NUCLEOTIDE SEQUENCE [LARGE SCALE GENOMIC DNA]</scope>
    <source>
        <strain evidence="2 3">JA-26-G1-E2</strain>
    </source>
</reference>
<dbReference type="CDD" id="cd04301">
    <property type="entry name" value="NAT_SF"/>
    <property type="match status" value="1"/>
</dbReference>
<sequence>MVIDFLLKTCREPHVKFLSSYNFTMSKKITSTIRIASQEDAESIAINHICSWQETYKDFIPESILKNLSVEERTSQWKHLLDQKVKILVIEINKKVIGFASICSFRDAEEKKKEVEGEISAIYLHPSYWRQGLGKKLCQAALSELVNLGFKEVFLWVLSDNSQARSFYESLGFKMANDRKLEAFYEGGPLLEEVLYKKS</sequence>
<protein>
    <submittedName>
        <fullName evidence="2">GNAT family acetyltransferase</fullName>
    </submittedName>
</protein>
<comment type="caution">
    <text evidence="2">The sequence shown here is derived from an EMBL/GenBank/DDBJ whole genome shotgun (WGS) entry which is preliminary data.</text>
</comment>
<proteinExistence type="predicted"/>
<dbReference type="InterPro" id="IPR016181">
    <property type="entry name" value="Acyl_CoA_acyltransferase"/>
</dbReference>
<dbReference type="InterPro" id="IPR050276">
    <property type="entry name" value="MshD_Acetyltransferase"/>
</dbReference>
<dbReference type="AlphaFoldDB" id="A0A0W0UJK9"/>
<organism evidence="2 3">
    <name type="scientific">Legionella jamestowniensis</name>
    <dbReference type="NCBI Taxonomy" id="455"/>
    <lineage>
        <taxon>Bacteria</taxon>
        <taxon>Pseudomonadati</taxon>
        <taxon>Pseudomonadota</taxon>
        <taxon>Gammaproteobacteria</taxon>
        <taxon>Legionellales</taxon>
        <taxon>Legionellaceae</taxon>
        <taxon>Legionella</taxon>
    </lineage>
</organism>
<dbReference type="PROSITE" id="PS51186">
    <property type="entry name" value="GNAT"/>
    <property type="match status" value="1"/>
</dbReference>
<dbReference type="Gene3D" id="3.40.630.30">
    <property type="match status" value="1"/>
</dbReference>
<dbReference type="STRING" id="455.Ljam_2016"/>
<dbReference type="Pfam" id="PF00583">
    <property type="entry name" value="Acetyltransf_1"/>
    <property type="match status" value="1"/>
</dbReference>
<dbReference type="PANTHER" id="PTHR43617:SF38">
    <property type="entry name" value="N-ACETYLTRANSFERASE DOMAIN-CONTAINING PROTEIN"/>
    <property type="match status" value="1"/>
</dbReference>
<evidence type="ECO:0000313" key="3">
    <source>
        <dbReference type="Proteomes" id="UP000054715"/>
    </source>
</evidence>
<dbReference type="GO" id="GO:0016747">
    <property type="term" value="F:acyltransferase activity, transferring groups other than amino-acyl groups"/>
    <property type="evidence" value="ECO:0007669"/>
    <property type="project" value="InterPro"/>
</dbReference>
<dbReference type="PANTHER" id="PTHR43617">
    <property type="entry name" value="L-AMINO ACID N-ACETYLTRANSFERASE"/>
    <property type="match status" value="1"/>
</dbReference>
<dbReference type="PATRIC" id="fig|455.5.peg.2125"/>
<dbReference type="InterPro" id="IPR000182">
    <property type="entry name" value="GNAT_dom"/>
</dbReference>